<evidence type="ECO:0000256" key="1">
    <source>
        <dbReference type="ARBA" id="ARBA00022737"/>
    </source>
</evidence>
<comment type="caution">
    <text evidence="4">The sequence shown here is derived from an EMBL/GenBank/DDBJ whole genome shotgun (WGS) entry which is preliminary data.</text>
</comment>
<proteinExistence type="predicted"/>
<feature type="domain" description="Calponin-homology (CH)" evidence="3">
    <location>
        <begin position="22"/>
        <end position="128"/>
    </location>
</feature>
<dbReference type="FunFam" id="1.10.418.10:FF:000001">
    <property type="entry name" value="Actinin alpha 1"/>
    <property type="match status" value="1"/>
</dbReference>
<dbReference type="Gene3D" id="1.10.418.10">
    <property type="entry name" value="Calponin-like domain"/>
    <property type="match status" value="2"/>
</dbReference>
<evidence type="ECO:0000313" key="4">
    <source>
        <dbReference type="EMBL" id="OLY84231.1"/>
    </source>
</evidence>
<evidence type="ECO:0000256" key="2">
    <source>
        <dbReference type="ARBA" id="ARBA00023203"/>
    </source>
</evidence>
<accession>A0A1R0H555</accession>
<dbReference type="Pfam" id="PF00307">
    <property type="entry name" value="CH"/>
    <property type="match status" value="1"/>
</dbReference>
<keyword evidence="1" id="KW-0677">Repeat</keyword>
<dbReference type="InterPro" id="IPR036872">
    <property type="entry name" value="CH_dom_sf"/>
</dbReference>
<keyword evidence="5" id="KW-1185">Reference proteome</keyword>
<dbReference type="SUPFAM" id="SSF47576">
    <property type="entry name" value="Calponin-homology domain, CH-domain"/>
    <property type="match status" value="1"/>
</dbReference>
<dbReference type="PROSITE" id="PS50021">
    <property type="entry name" value="CH"/>
    <property type="match status" value="1"/>
</dbReference>
<dbReference type="OrthoDB" id="10017054at2759"/>
<dbReference type="InterPro" id="IPR001715">
    <property type="entry name" value="CH_dom"/>
</dbReference>
<organism evidence="4 5">
    <name type="scientific">Smittium mucronatum</name>
    <dbReference type="NCBI Taxonomy" id="133383"/>
    <lineage>
        <taxon>Eukaryota</taxon>
        <taxon>Fungi</taxon>
        <taxon>Fungi incertae sedis</taxon>
        <taxon>Zoopagomycota</taxon>
        <taxon>Kickxellomycotina</taxon>
        <taxon>Harpellomycetes</taxon>
        <taxon>Harpellales</taxon>
        <taxon>Legeriomycetaceae</taxon>
        <taxon>Smittium</taxon>
    </lineage>
</organism>
<gene>
    <name evidence="4" type="ORF">AYI68_g1608</name>
</gene>
<sequence>MRIQKMENVNKALEFIKERGVNLTNIGAEAWCQRKTSGYRGVNVVNFSTSWQDGLAFCALIHKHRPDLIDYSSLDMNDHAGNTLLAFTVAERELGIPPLLDVEDIVGVDNPDSKSIMTYVAQYFHAFSSLNKSETASRRIGKLSNVLQTVYKMRHDYEDRASDLVVDISAVVNKWRDFNPEKQIPDYISTKNELKKFRNDIFSFGTTVSHEGAV</sequence>
<dbReference type="EMBL" id="LSSL01000570">
    <property type="protein sequence ID" value="OLY84231.1"/>
    <property type="molecule type" value="Genomic_DNA"/>
</dbReference>
<dbReference type="Proteomes" id="UP000187455">
    <property type="component" value="Unassembled WGS sequence"/>
</dbReference>
<dbReference type="GO" id="GO:0003779">
    <property type="term" value="F:actin binding"/>
    <property type="evidence" value="ECO:0007669"/>
    <property type="project" value="UniProtKB-KW"/>
</dbReference>
<dbReference type="PANTHER" id="PTHR11915">
    <property type="entry name" value="SPECTRIN/FILAMIN RELATED CYTOSKELETAL PROTEIN"/>
    <property type="match status" value="1"/>
</dbReference>
<dbReference type="STRING" id="133383.A0A1R0H555"/>
<dbReference type="AlphaFoldDB" id="A0A1R0H555"/>
<evidence type="ECO:0000313" key="5">
    <source>
        <dbReference type="Proteomes" id="UP000187455"/>
    </source>
</evidence>
<name>A0A1R0H555_9FUNG</name>
<reference evidence="4 5" key="1">
    <citation type="journal article" date="2016" name="Mol. Biol. Evol.">
        <title>Genome-Wide Survey of Gut Fungi (Harpellales) Reveals the First Horizontally Transferred Ubiquitin Gene from a Mosquito Host.</title>
        <authorList>
            <person name="Wang Y."/>
            <person name="White M.M."/>
            <person name="Kvist S."/>
            <person name="Moncalvo J.M."/>
        </authorList>
    </citation>
    <scope>NUCLEOTIDE SEQUENCE [LARGE SCALE GENOMIC DNA]</scope>
    <source>
        <strain evidence="4 5">ALG-7-W6</strain>
    </source>
</reference>
<dbReference type="SMART" id="SM00033">
    <property type="entry name" value="CH"/>
    <property type="match status" value="1"/>
</dbReference>
<evidence type="ECO:0000259" key="3">
    <source>
        <dbReference type="PROSITE" id="PS50021"/>
    </source>
</evidence>
<protein>
    <submittedName>
        <fullName evidence="4">Alpha-actinin-like protein 1</fullName>
    </submittedName>
</protein>
<keyword evidence="2" id="KW-0009">Actin-binding</keyword>